<sequence length="520" mass="55179">MDKTHIADHETLERVAVALESMGASTVPIFDAETGRYTNASLAAWLAKMRDGKNYGVSIPKGSATTCTKTGVNAGIANPKPGVIGRAAIDPYVNHGAFIFFEVNGGVDADGTPYVTAIDGDGRFSRKDDTWIMTPVLYTLETETDDAVNLTVSDTQNQGMKSQPAAYLPNGAKRPYMLYAKYALSVDADGKPRSVSGAPVKTRSVSHDGGIGLMKTAATGDALKVAADDWYVKAMFLLKYATKNSQSVFAGCTGHTEQCNPTLAESNTTRVVIKKATADAIPVGSAMMFGTHTGTSTDRGTDYNYDIFDGAKVLKKVAVDDSNTALYFDVAKPFNVETTYYLSTAPWNTGACDMVEGDGSPTSCTSGREPFVMQGIELGLGMYEVLGNVLIQYTGSGTVVWVNPDTKNEKSGDLASGALSCGAFPGPATEGWNYGLYPKTVSGLMMQQGTGASTSVGVCDGNYKVADTTVGWREWLSLGDVWDWGNAGLWYVAGNYGTGVARWNFGSRRSANGRSRGEAA</sequence>
<dbReference type="RefSeq" id="WP_129425687.1">
    <property type="nucleotide sequence ID" value="NZ_SDPW01000001.1"/>
</dbReference>
<comment type="caution">
    <text evidence="1">The sequence shown here is derived from an EMBL/GenBank/DDBJ whole genome shotgun (WGS) entry which is preliminary data.</text>
</comment>
<keyword evidence="2" id="KW-1185">Reference proteome</keyword>
<accession>A0A4V1QU64</accession>
<dbReference type="Proteomes" id="UP000293345">
    <property type="component" value="Unassembled WGS sequence"/>
</dbReference>
<dbReference type="AlphaFoldDB" id="A0A4V1QU64"/>
<evidence type="ECO:0000313" key="2">
    <source>
        <dbReference type="Proteomes" id="UP000293345"/>
    </source>
</evidence>
<reference evidence="1 2" key="1">
    <citation type="submission" date="2019-01" db="EMBL/GenBank/DDBJ databases">
        <title>Senegalimassilia sp. nov. KGMB04484 isolated human feces.</title>
        <authorList>
            <person name="Han K.-I."/>
            <person name="Kim J.-S."/>
            <person name="Lee K.C."/>
            <person name="Suh M.K."/>
            <person name="Eom M.K."/>
            <person name="Lee J.H."/>
            <person name="Park S.-H."/>
            <person name="Kang S.W."/>
            <person name="Park J.-E."/>
            <person name="Oh B.S."/>
            <person name="Yu S.Y."/>
            <person name="Choi S.-H."/>
            <person name="Lee D.H."/>
            <person name="Yoon H."/>
            <person name="Kim B.-Y."/>
            <person name="Lee J.H."/>
            <person name="Lee J.-S."/>
        </authorList>
    </citation>
    <scope>NUCLEOTIDE SEQUENCE [LARGE SCALE GENOMIC DNA]</scope>
    <source>
        <strain evidence="1 2">KGMB04484</strain>
    </source>
</reference>
<dbReference type="EMBL" id="SDPW01000001">
    <property type="protein sequence ID" value="RXZ54877.1"/>
    <property type="molecule type" value="Genomic_DNA"/>
</dbReference>
<name>A0A4V1QU64_9ACTN</name>
<dbReference type="OrthoDB" id="2022131at2"/>
<evidence type="ECO:0000313" key="1">
    <source>
        <dbReference type="EMBL" id="RXZ54877.1"/>
    </source>
</evidence>
<proteinExistence type="predicted"/>
<organism evidence="1 2">
    <name type="scientific">Senegalimassilia faecalis</name>
    <dbReference type="NCBI Taxonomy" id="2509433"/>
    <lineage>
        <taxon>Bacteria</taxon>
        <taxon>Bacillati</taxon>
        <taxon>Actinomycetota</taxon>
        <taxon>Coriobacteriia</taxon>
        <taxon>Coriobacteriales</taxon>
        <taxon>Coriobacteriaceae</taxon>
        <taxon>Senegalimassilia</taxon>
    </lineage>
</organism>
<protein>
    <submittedName>
        <fullName evidence="1">Uncharacterized protein</fullName>
    </submittedName>
</protein>
<gene>
    <name evidence="1" type="ORF">ET524_10580</name>
</gene>